<dbReference type="AlphaFoldDB" id="A0A166ABH1"/>
<dbReference type="Proteomes" id="UP000076532">
    <property type="component" value="Unassembled WGS sequence"/>
</dbReference>
<sequence>MSIILHELIMSQGEVRSGQEGRTVLYATDRSDGSQIRITDNCGIIEVAVSQWTESGQNAKFASNNADERQELCIGSVAGAMDSHTLHAPQQPRRKVSGSVFTGCQCLTCQPGGSDEQTRVDISGSRDARHPRVNLDPGHTLYTATACPHRPPVNHPSRLRNLNRLEISRSGSYVANKETVHDGV</sequence>
<keyword evidence="2" id="KW-1185">Reference proteome</keyword>
<proteinExistence type="predicted"/>
<evidence type="ECO:0000313" key="1">
    <source>
        <dbReference type="EMBL" id="KZP11440.1"/>
    </source>
</evidence>
<evidence type="ECO:0000313" key="2">
    <source>
        <dbReference type="Proteomes" id="UP000076532"/>
    </source>
</evidence>
<reference evidence="1 2" key="1">
    <citation type="journal article" date="2016" name="Mol. Biol. Evol.">
        <title>Comparative Genomics of Early-Diverging Mushroom-Forming Fungi Provides Insights into the Origins of Lignocellulose Decay Capabilities.</title>
        <authorList>
            <person name="Nagy L.G."/>
            <person name="Riley R."/>
            <person name="Tritt A."/>
            <person name="Adam C."/>
            <person name="Daum C."/>
            <person name="Floudas D."/>
            <person name="Sun H."/>
            <person name="Yadav J.S."/>
            <person name="Pangilinan J."/>
            <person name="Larsson K.H."/>
            <person name="Matsuura K."/>
            <person name="Barry K."/>
            <person name="Labutti K."/>
            <person name="Kuo R."/>
            <person name="Ohm R.A."/>
            <person name="Bhattacharya S.S."/>
            <person name="Shirouzu T."/>
            <person name="Yoshinaga Y."/>
            <person name="Martin F.M."/>
            <person name="Grigoriev I.V."/>
            <person name="Hibbett D.S."/>
        </authorList>
    </citation>
    <scope>NUCLEOTIDE SEQUENCE [LARGE SCALE GENOMIC DNA]</scope>
    <source>
        <strain evidence="1 2">CBS 109695</strain>
    </source>
</reference>
<gene>
    <name evidence="1" type="ORF">FIBSPDRAFT_899005</name>
</gene>
<protein>
    <submittedName>
        <fullName evidence="1">Uncharacterized protein</fullName>
    </submittedName>
</protein>
<organism evidence="1 2">
    <name type="scientific">Athelia psychrophila</name>
    <dbReference type="NCBI Taxonomy" id="1759441"/>
    <lineage>
        <taxon>Eukaryota</taxon>
        <taxon>Fungi</taxon>
        <taxon>Dikarya</taxon>
        <taxon>Basidiomycota</taxon>
        <taxon>Agaricomycotina</taxon>
        <taxon>Agaricomycetes</taxon>
        <taxon>Agaricomycetidae</taxon>
        <taxon>Atheliales</taxon>
        <taxon>Atheliaceae</taxon>
        <taxon>Athelia</taxon>
    </lineage>
</organism>
<name>A0A166ABH1_9AGAM</name>
<dbReference type="EMBL" id="KV417663">
    <property type="protein sequence ID" value="KZP11440.1"/>
    <property type="molecule type" value="Genomic_DNA"/>
</dbReference>
<accession>A0A166ABH1</accession>